<gene>
    <name evidence="2" type="ORF">Triagg1_8914</name>
</gene>
<dbReference type="PANTHER" id="PTHR28266:SF1">
    <property type="entry name" value="LARGE RIBOSOMAL SUBUNIT PROTEIN ML58"/>
    <property type="match status" value="1"/>
</dbReference>
<sequence>MPKHTDNEQANHPTFDTTGQPRQPPIPPPSGQSIPPDIVFSLKSPKSLLLHQPIQRAIGGPRTQSLNTNHINIMDPRSLLRPASRLLTPLRCLSAPRASAAAVPLPLTSSRGHKTTARTKRALKISPHDSFLPSRAAAFPAADSIIYNPPASEASPAHTPFIFLPRNDPRRLAITRLRGGANDPTTYSSQASSEQQLPPEMRYKRRQPKYNLTKEHIEEMRRLRNQDPLTWSVQKLARKFECSTVFVQMAAPAPPEHLQWLKGKLERKMERWGPKKTQAREDKKRRAEMLYRGEL</sequence>
<name>A0AAE1IBF6_9HYPO</name>
<feature type="region of interest" description="Disordered" evidence="1">
    <location>
        <begin position="271"/>
        <end position="295"/>
    </location>
</feature>
<dbReference type="RefSeq" id="XP_062752214.1">
    <property type="nucleotide sequence ID" value="XM_062903813.1"/>
</dbReference>
<comment type="caution">
    <text evidence="2">The sequence shown here is derived from an EMBL/GenBank/DDBJ whole genome shotgun (WGS) entry which is preliminary data.</text>
</comment>
<evidence type="ECO:0000313" key="3">
    <source>
        <dbReference type="Proteomes" id="UP001273209"/>
    </source>
</evidence>
<dbReference type="InterPro" id="IPR024388">
    <property type="entry name" value="Ribosomal_mL58"/>
</dbReference>
<dbReference type="GO" id="GO:0005762">
    <property type="term" value="C:mitochondrial large ribosomal subunit"/>
    <property type="evidence" value="ECO:0007669"/>
    <property type="project" value="TreeGrafter"/>
</dbReference>
<dbReference type="GeneID" id="87923718"/>
<dbReference type="AlphaFoldDB" id="A0AAE1IBF6"/>
<feature type="region of interest" description="Disordered" evidence="1">
    <location>
        <begin position="179"/>
        <end position="198"/>
    </location>
</feature>
<feature type="region of interest" description="Disordered" evidence="1">
    <location>
        <begin position="1"/>
        <end position="37"/>
    </location>
</feature>
<evidence type="ECO:0008006" key="4">
    <source>
        <dbReference type="Google" id="ProtNLM"/>
    </source>
</evidence>
<feature type="compositionally biased region" description="Polar residues" evidence="1">
    <location>
        <begin position="183"/>
        <end position="196"/>
    </location>
</feature>
<evidence type="ECO:0000313" key="2">
    <source>
        <dbReference type="EMBL" id="KAK4064915.1"/>
    </source>
</evidence>
<keyword evidence="3" id="KW-1185">Reference proteome</keyword>
<accession>A0AAE1IBF6</accession>
<reference evidence="2" key="1">
    <citation type="submission" date="2023-11" db="EMBL/GenBank/DDBJ databases">
        <title>The genome sequences of three competitors of mushroom-forming fungi.</title>
        <authorList>
            <person name="Beijen E."/>
            <person name="Ohm R.A."/>
        </authorList>
    </citation>
    <scope>NUCLEOTIDE SEQUENCE</scope>
    <source>
        <strain evidence="2">CBS 100526</strain>
    </source>
</reference>
<protein>
    <recommendedName>
        <fullName evidence="4">60S ribosomal protein L20</fullName>
    </recommendedName>
</protein>
<proteinExistence type="predicted"/>
<dbReference type="PANTHER" id="PTHR28266">
    <property type="entry name" value="54S RIBOSOMAL PROTEIN L20, MITOCHONDRIAL"/>
    <property type="match status" value="1"/>
</dbReference>
<dbReference type="Proteomes" id="UP001273209">
    <property type="component" value="Unassembled WGS sequence"/>
</dbReference>
<evidence type="ECO:0000256" key="1">
    <source>
        <dbReference type="SAM" id="MobiDB-lite"/>
    </source>
</evidence>
<organism evidence="2 3">
    <name type="scientific">Trichoderma aggressivum f. europaeum</name>
    <dbReference type="NCBI Taxonomy" id="173218"/>
    <lineage>
        <taxon>Eukaryota</taxon>
        <taxon>Fungi</taxon>
        <taxon>Dikarya</taxon>
        <taxon>Ascomycota</taxon>
        <taxon>Pezizomycotina</taxon>
        <taxon>Sordariomycetes</taxon>
        <taxon>Hypocreomycetidae</taxon>
        <taxon>Hypocreales</taxon>
        <taxon>Hypocreaceae</taxon>
        <taxon>Trichoderma</taxon>
    </lineage>
</organism>
<dbReference type="Pfam" id="PF12824">
    <property type="entry name" value="MRP-L20"/>
    <property type="match status" value="1"/>
</dbReference>
<dbReference type="GO" id="GO:0003735">
    <property type="term" value="F:structural constituent of ribosome"/>
    <property type="evidence" value="ECO:0007669"/>
    <property type="project" value="TreeGrafter"/>
</dbReference>
<dbReference type="EMBL" id="JAWRVG010000046">
    <property type="protein sequence ID" value="KAK4064915.1"/>
    <property type="molecule type" value="Genomic_DNA"/>
</dbReference>